<dbReference type="RefSeq" id="WP_046508054.1">
    <property type="nucleotide sequence ID" value="NZ_LANI01000019.1"/>
</dbReference>
<dbReference type="PRINTS" id="PR00983">
    <property type="entry name" value="TRNASYNTHCYS"/>
</dbReference>
<dbReference type="GO" id="GO:0005829">
    <property type="term" value="C:cytosol"/>
    <property type="evidence" value="ECO:0007669"/>
    <property type="project" value="TreeGrafter"/>
</dbReference>
<dbReference type="HAMAP" id="MF_00041">
    <property type="entry name" value="Cys_tRNA_synth"/>
    <property type="match status" value="1"/>
</dbReference>
<gene>
    <name evidence="12" type="primary">cysS</name>
    <name evidence="14" type="ORF">WH95_13290</name>
</gene>
<dbReference type="PANTHER" id="PTHR10890:SF3">
    <property type="entry name" value="CYSTEINE--TRNA LIGASE, CYTOPLASMIC"/>
    <property type="match status" value="1"/>
</dbReference>
<evidence type="ECO:0000256" key="7">
    <source>
        <dbReference type="ARBA" id="ARBA00022741"/>
    </source>
</evidence>
<dbReference type="FunFam" id="3.40.50.620:FF:000009">
    <property type="entry name" value="Cysteine--tRNA ligase"/>
    <property type="match status" value="1"/>
</dbReference>
<dbReference type="Pfam" id="PF23493">
    <property type="entry name" value="CysS_C"/>
    <property type="match status" value="1"/>
</dbReference>
<evidence type="ECO:0000256" key="10">
    <source>
        <dbReference type="ARBA" id="ARBA00022917"/>
    </source>
</evidence>
<evidence type="ECO:0000256" key="1">
    <source>
        <dbReference type="ARBA" id="ARBA00004496"/>
    </source>
</evidence>
<accession>A0A0M2R908</accession>
<dbReference type="InterPro" id="IPR014729">
    <property type="entry name" value="Rossmann-like_a/b/a_fold"/>
</dbReference>
<comment type="catalytic activity">
    <reaction evidence="12">
        <text>tRNA(Cys) + L-cysteine + ATP = L-cysteinyl-tRNA(Cys) + AMP + diphosphate</text>
        <dbReference type="Rhea" id="RHEA:17773"/>
        <dbReference type="Rhea" id="RHEA-COMP:9661"/>
        <dbReference type="Rhea" id="RHEA-COMP:9679"/>
        <dbReference type="ChEBI" id="CHEBI:30616"/>
        <dbReference type="ChEBI" id="CHEBI:33019"/>
        <dbReference type="ChEBI" id="CHEBI:35235"/>
        <dbReference type="ChEBI" id="CHEBI:78442"/>
        <dbReference type="ChEBI" id="CHEBI:78517"/>
        <dbReference type="ChEBI" id="CHEBI:456215"/>
        <dbReference type="EC" id="6.1.1.16"/>
    </reaction>
</comment>
<keyword evidence="7 12" id="KW-0547">Nucleotide-binding</keyword>
<reference evidence="14 15" key="1">
    <citation type="submission" date="2015-03" db="EMBL/GenBank/DDBJ databases">
        <title>Genome sequence of Kiloniella sp. P1-1, isolated from the gut microflora of Pacific white shrimp, Penaeus vannamei.</title>
        <authorList>
            <person name="Shao Z."/>
            <person name="Wang L."/>
            <person name="Li X."/>
        </authorList>
    </citation>
    <scope>NUCLEOTIDE SEQUENCE [LARGE SCALE GENOMIC DNA]</scope>
    <source>
        <strain evidence="14 15">P1-1</strain>
    </source>
</reference>
<dbReference type="Pfam" id="PF09190">
    <property type="entry name" value="DALR_2"/>
    <property type="match status" value="1"/>
</dbReference>
<dbReference type="Proteomes" id="UP000034491">
    <property type="component" value="Unassembled WGS sequence"/>
</dbReference>
<dbReference type="NCBIfam" id="TIGR00435">
    <property type="entry name" value="cysS"/>
    <property type="match status" value="1"/>
</dbReference>
<feature type="binding site" evidence="12">
    <location>
        <position position="236"/>
    </location>
    <ligand>
        <name>Zn(2+)</name>
        <dbReference type="ChEBI" id="CHEBI:29105"/>
    </ligand>
</feature>
<dbReference type="PANTHER" id="PTHR10890">
    <property type="entry name" value="CYSTEINYL-TRNA SYNTHETASE"/>
    <property type="match status" value="1"/>
</dbReference>
<dbReference type="OrthoDB" id="9815130at2"/>
<dbReference type="AlphaFoldDB" id="A0A0M2R908"/>
<evidence type="ECO:0000256" key="3">
    <source>
        <dbReference type="ARBA" id="ARBA00011245"/>
    </source>
</evidence>
<name>A0A0M2R908_9PROT</name>
<organism evidence="14 15">
    <name type="scientific">Kiloniella litopenaei</name>
    <dbReference type="NCBI Taxonomy" id="1549748"/>
    <lineage>
        <taxon>Bacteria</taxon>
        <taxon>Pseudomonadati</taxon>
        <taxon>Pseudomonadota</taxon>
        <taxon>Alphaproteobacteria</taxon>
        <taxon>Rhodospirillales</taxon>
        <taxon>Kiloniellaceae</taxon>
        <taxon>Kiloniella</taxon>
    </lineage>
</organism>
<evidence type="ECO:0000256" key="8">
    <source>
        <dbReference type="ARBA" id="ARBA00022833"/>
    </source>
</evidence>
<dbReference type="STRING" id="1549748.WH95_13290"/>
<dbReference type="SMART" id="SM00840">
    <property type="entry name" value="DALR_2"/>
    <property type="match status" value="1"/>
</dbReference>
<dbReference type="GO" id="GO:0008270">
    <property type="term" value="F:zinc ion binding"/>
    <property type="evidence" value="ECO:0007669"/>
    <property type="project" value="UniProtKB-UniRule"/>
</dbReference>
<evidence type="ECO:0000313" key="15">
    <source>
        <dbReference type="Proteomes" id="UP000034491"/>
    </source>
</evidence>
<evidence type="ECO:0000313" key="14">
    <source>
        <dbReference type="EMBL" id="KKJ76445.1"/>
    </source>
</evidence>
<protein>
    <recommendedName>
        <fullName evidence="12">Cysteine--tRNA ligase</fullName>
        <ecNumber evidence="12">6.1.1.16</ecNumber>
    </recommendedName>
    <alternativeName>
        <fullName evidence="12">Cysteinyl-tRNA synthetase</fullName>
        <shortName evidence="12">CysRS</shortName>
    </alternativeName>
</protein>
<dbReference type="SUPFAM" id="SSF52374">
    <property type="entry name" value="Nucleotidylyl transferase"/>
    <property type="match status" value="1"/>
</dbReference>
<keyword evidence="4 12" id="KW-0963">Cytoplasm</keyword>
<evidence type="ECO:0000256" key="12">
    <source>
        <dbReference type="HAMAP-Rule" id="MF_00041"/>
    </source>
</evidence>
<dbReference type="Gene3D" id="3.40.50.620">
    <property type="entry name" value="HUPs"/>
    <property type="match status" value="1"/>
</dbReference>
<comment type="similarity">
    <text evidence="2 12">Belongs to the class-I aminoacyl-tRNA synthetase family.</text>
</comment>
<keyword evidence="5 12" id="KW-0436">Ligase</keyword>
<evidence type="ECO:0000256" key="4">
    <source>
        <dbReference type="ARBA" id="ARBA00022490"/>
    </source>
</evidence>
<proteinExistence type="inferred from homology"/>
<keyword evidence="6 12" id="KW-0479">Metal-binding</keyword>
<dbReference type="CDD" id="cd00672">
    <property type="entry name" value="CysRS_core"/>
    <property type="match status" value="1"/>
</dbReference>
<feature type="short sequence motif" description="'HIGH' region" evidence="12">
    <location>
        <begin position="31"/>
        <end position="41"/>
    </location>
</feature>
<feature type="binding site" evidence="12">
    <location>
        <position position="29"/>
    </location>
    <ligand>
        <name>Zn(2+)</name>
        <dbReference type="ChEBI" id="CHEBI:29105"/>
    </ligand>
</feature>
<keyword evidence="8 12" id="KW-0862">Zinc</keyword>
<evidence type="ECO:0000256" key="2">
    <source>
        <dbReference type="ARBA" id="ARBA00005594"/>
    </source>
</evidence>
<dbReference type="InterPro" id="IPR015273">
    <property type="entry name" value="Cys-tRNA-synt_Ia_DALR"/>
</dbReference>
<feature type="domain" description="Cysteinyl-tRNA synthetase class Ia DALR" evidence="13">
    <location>
        <begin position="342"/>
        <end position="406"/>
    </location>
</feature>
<keyword evidence="10 12" id="KW-0648">Protein biosynthesis</keyword>
<evidence type="ECO:0000256" key="9">
    <source>
        <dbReference type="ARBA" id="ARBA00022840"/>
    </source>
</evidence>
<dbReference type="CDD" id="cd07963">
    <property type="entry name" value="Anticodon_Ia_Cys"/>
    <property type="match status" value="1"/>
</dbReference>
<dbReference type="SUPFAM" id="SSF47323">
    <property type="entry name" value="Anticodon-binding domain of a subclass of class I aminoacyl-tRNA synthetases"/>
    <property type="match status" value="1"/>
</dbReference>
<sequence>MTIKVHNTLAREKQDFEPIDPKNVRMYVCGPTVYDLAHVGNARPVVVFDTFARLLRYVYGAEHVTYVRNITDVEDKIIEASLKSGEPIESITKRTTQAYHDDMAALGALPPDVEPRATDHIQEMIDMSAKLIEKGHAYEAEGHVLFSVKSMADYGELSRRNREDMIAGARVEVAPYKKDPADFVLWKPSNDEQPGWESPWGKGRPGWHIECSAMSRVHLGETFDIHGGGLDLTFPHHENEIAQSKCCNEKPYVNYWMHNGYVVVNGEKMSKSLGNFFTVRQLLDEGLNGEALRLTLLSGHYRQPLDITREKVTEFKTQLDRFYGAIQAVEKIEASTEEVSEALLDALKDDLNTPLALSVLHDITTQLNKTTDDRKKNRKVIAQLKGQLLAGGKLLGIIQQDPEVWFKGEGDDSQNIEALIAERIEAKKSKDFGRADAIRDELAAQGIELLDSPTGTTWRRK</sequence>
<dbReference type="InterPro" id="IPR015803">
    <property type="entry name" value="Cys-tRNA-ligase"/>
</dbReference>
<dbReference type="EC" id="6.1.1.16" evidence="12"/>
<dbReference type="GO" id="GO:0004817">
    <property type="term" value="F:cysteine-tRNA ligase activity"/>
    <property type="evidence" value="ECO:0007669"/>
    <property type="project" value="UniProtKB-UniRule"/>
</dbReference>
<keyword evidence="9 12" id="KW-0067">ATP-binding</keyword>
<feature type="binding site" evidence="12">
    <location>
        <position position="271"/>
    </location>
    <ligand>
        <name>ATP</name>
        <dbReference type="ChEBI" id="CHEBI:30616"/>
    </ligand>
</feature>
<comment type="subunit">
    <text evidence="3 12">Monomer.</text>
</comment>
<keyword evidence="11 12" id="KW-0030">Aminoacyl-tRNA synthetase</keyword>
<comment type="subcellular location">
    <subcellularLocation>
        <location evidence="1 12">Cytoplasm</location>
    </subcellularLocation>
</comment>
<dbReference type="InterPro" id="IPR024909">
    <property type="entry name" value="Cys-tRNA/MSH_ligase"/>
</dbReference>
<comment type="caution">
    <text evidence="14">The sequence shown here is derived from an EMBL/GenBank/DDBJ whole genome shotgun (WGS) entry which is preliminary data.</text>
</comment>
<feature type="binding site" evidence="12">
    <location>
        <position position="211"/>
    </location>
    <ligand>
        <name>Zn(2+)</name>
        <dbReference type="ChEBI" id="CHEBI:29105"/>
    </ligand>
</feature>
<dbReference type="InterPro" id="IPR056411">
    <property type="entry name" value="CysS_C"/>
</dbReference>
<evidence type="ECO:0000256" key="6">
    <source>
        <dbReference type="ARBA" id="ARBA00022723"/>
    </source>
</evidence>
<dbReference type="EMBL" id="LANI01000019">
    <property type="protein sequence ID" value="KKJ76445.1"/>
    <property type="molecule type" value="Genomic_DNA"/>
</dbReference>
<feature type="short sequence motif" description="'KMSKS' region" evidence="12">
    <location>
        <begin position="268"/>
        <end position="272"/>
    </location>
</feature>
<dbReference type="Pfam" id="PF01406">
    <property type="entry name" value="tRNA-synt_1e"/>
    <property type="match status" value="1"/>
</dbReference>
<dbReference type="PATRIC" id="fig|1549748.8.peg.851"/>
<dbReference type="InterPro" id="IPR009080">
    <property type="entry name" value="tRNAsynth_Ia_anticodon-bd"/>
</dbReference>
<dbReference type="Gene3D" id="1.20.120.1910">
    <property type="entry name" value="Cysteine-tRNA ligase, C-terminal anti-codon recognition domain"/>
    <property type="match status" value="1"/>
</dbReference>
<evidence type="ECO:0000256" key="11">
    <source>
        <dbReference type="ARBA" id="ARBA00023146"/>
    </source>
</evidence>
<keyword evidence="15" id="KW-1185">Reference proteome</keyword>
<evidence type="ECO:0000256" key="5">
    <source>
        <dbReference type="ARBA" id="ARBA00022598"/>
    </source>
</evidence>
<dbReference type="GO" id="GO:0006423">
    <property type="term" value="P:cysteinyl-tRNA aminoacylation"/>
    <property type="evidence" value="ECO:0007669"/>
    <property type="project" value="UniProtKB-UniRule"/>
</dbReference>
<dbReference type="InterPro" id="IPR032678">
    <property type="entry name" value="tRNA-synt_1_cat_dom"/>
</dbReference>
<comment type="cofactor">
    <cofactor evidence="12">
        <name>Zn(2+)</name>
        <dbReference type="ChEBI" id="CHEBI:29105"/>
    </cofactor>
    <text evidence="12">Binds 1 zinc ion per subunit.</text>
</comment>
<dbReference type="GO" id="GO:0005524">
    <property type="term" value="F:ATP binding"/>
    <property type="evidence" value="ECO:0007669"/>
    <property type="project" value="UniProtKB-UniRule"/>
</dbReference>
<feature type="binding site" evidence="12">
    <location>
        <position position="240"/>
    </location>
    <ligand>
        <name>Zn(2+)</name>
        <dbReference type="ChEBI" id="CHEBI:29105"/>
    </ligand>
</feature>
<evidence type="ECO:0000259" key="13">
    <source>
        <dbReference type="SMART" id="SM00840"/>
    </source>
</evidence>